<dbReference type="EMBL" id="ML976993">
    <property type="protein sequence ID" value="KAF1955951.1"/>
    <property type="molecule type" value="Genomic_DNA"/>
</dbReference>
<sequence length="612" mass="69956">MPGSNNTSPFRRSRIPRLTPPTPSKSRPRGPRPNVYNTNLNVPAGPLPRRPLPQVPPRPTRAAGRRATPASSNDNEVQRLQMKVAGLKVRFDQLALQAKEAERPAESAEQRATQATDIHRDLEKEREKNHQLIEERDKLRIDVKHAQIIGAKATEHRLASHQWRSAYHQCMETLAELQARLREKEDEVRALREQIPTHNALEFAYGQDLLSNFEREKLKVLEQANVNHQLTLAEAADQVRGRDKHIASLKKAIEEQKSKLFEQDEKMEEDKLELDRLTNENINLHADIMINRSLSSTHRPRSRSDSLLPSDEAVPLARRHQPSDLCGGLQMIEATPVYSPPGPARHTPSIADHPRAEYLRIAERERLRISPVQAVEVSPVSPSVYSDATPRPRSSSSSSHSLRRFVTEPGIRMVPFSPSDHFEPAPESQAHPLARPGLSAPVVINLTVNTLEKKTFPFLRRFHNAVFSKPGFDFDGPPEIMDRIFNEVDEQAERERVTVLQQRDLVKNFDKASKDNQRLEAQVRKLQKENSDLKLRNKEMRKDVERLSKQVRETERERRVFTPAPMARRPLAPTPAPVARPPRVPDGARTRDGRYGRHDGDDEDEYRPTYRY</sequence>
<dbReference type="Proteomes" id="UP000800035">
    <property type="component" value="Unassembled WGS sequence"/>
</dbReference>
<name>A0A6A5TTG9_9PLEO</name>
<accession>A0A6A5TTG9</accession>
<proteinExistence type="predicted"/>
<feature type="compositionally biased region" description="Low complexity" evidence="2">
    <location>
        <begin position="60"/>
        <end position="70"/>
    </location>
</feature>
<evidence type="ECO:0000313" key="4">
    <source>
        <dbReference type="Proteomes" id="UP000800035"/>
    </source>
</evidence>
<feature type="compositionally biased region" description="Pro residues" evidence="2">
    <location>
        <begin position="45"/>
        <end position="59"/>
    </location>
</feature>
<feature type="region of interest" description="Disordered" evidence="2">
    <location>
        <begin position="1"/>
        <end position="77"/>
    </location>
</feature>
<feature type="compositionally biased region" description="Pro residues" evidence="2">
    <location>
        <begin position="572"/>
        <end position="584"/>
    </location>
</feature>
<keyword evidence="4" id="KW-1185">Reference proteome</keyword>
<organism evidence="3 4">
    <name type="scientific">Byssothecium circinans</name>
    <dbReference type="NCBI Taxonomy" id="147558"/>
    <lineage>
        <taxon>Eukaryota</taxon>
        <taxon>Fungi</taxon>
        <taxon>Dikarya</taxon>
        <taxon>Ascomycota</taxon>
        <taxon>Pezizomycotina</taxon>
        <taxon>Dothideomycetes</taxon>
        <taxon>Pleosporomycetidae</taxon>
        <taxon>Pleosporales</taxon>
        <taxon>Massarineae</taxon>
        <taxon>Massarinaceae</taxon>
        <taxon>Byssothecium</taxon>
    </lineage>
</organism>
<evidence type="ECO:0000256" key="1">
    <source>
        <dbReference type="SAM" id="Coils"/>
    </source>
</evidence>
<dbReference type="AlphaFoldDB" id="A0A6A5TTG9"/>
<feature type="coiled-coil region" evidence="1">
    <location>
        <begin position="105"/>
        <end position="142"/>
    </location>
</feature>
<feature type="region of interest" description="Disordered" evidence="2">
    <location>
        <begin position="380"/>
        <end position="404"/>
    </location>
</feature>
<evidence type="ECO:0000313" key="3">
    <source>
        <dbReference type="EMBL" id="KAF1955951.1"/>
    </source>
</evidence>
<dbReference type="PANTHER" id="PTHR23159:SF31">
    <property type="entry name" value="CENTROSOME-ASSOCIATED PROTEIN CEP250 ISOFORM X1"/>
    <property type="match status" value="1"/>
</dbReference>
<feature type="compositionally biased region" description="Basic and acidic residues" evidence="2">
    <location>
        <begin position="530"/>
        <end position="560"/>
    </location>
</feature>
<feature type="region of interest" description="Disordered" evidence="2">
    <location>
        <begin position="530"/>
        <end position="612"/>
    </location>
</feature>
<gene>
    <name evidence="3" type="ORF">CC80DRAFT_594111</name>
</gene>
<dbReference type="PANTHER" id="PTHR23159">
    <property type="entry name" value="CENTROSOMAL PROTEIN 2"/>
    <property type="match status" value="1"/>
</dbReference>
<reference evidence="3" key="1">
    <citation type="journal article" date="2020" name="Stud. Mycol.">
        <title>101 Dothideomycetes genomes: a test case for predicting lifestyles and emergence of pathogens.</title>
        <authorList>
            <person name="Haridas S."/>
            <person name="Albert R."/>
            <person name="Binder M."/>
            <person name="Bloem J."/>
            <person name="Labutti K."/>
            <person name="Salamov A."/>
            <person name="Andreopoulos B."/>
            <person name="Baker S."/>
            <person name="Barry K."/>
            <person name="Bills G."/>
            <person name="Bluhm B."/>
            <person name="Cannon C."/>
            <person name="Castanera R."/>
            <person name="Culley D."/>
            <person name="Daum C."/>
            <person name="Ezra D."/>
            <person name="Gonzalez J."/>
            <person name="Henrissat B."/>
            <person name="Kuo A."/>
            <person name="Liang C."/>
            <person name="Lipzen A."/>
            <person name="Lutzoni F."/>
            <person name="Magnuson J."/>
            <person name="Mondo S."/>
            <person name="Nolan M."/>
            <person name="Ohm R."/>
            <person name="Pangilinan J."/>
            <person name="Park H.-J."/>
            <person name="Ramirez L."/>
            <person name="Alfaro M."/>
            <person name="Sun H."/>
            <person name="Tritt A."/>
            <person name="Yoshinaga Y."/>
            <person name="Zwiers L.-H."/>
            <person name="Turgeon B."/>
            <person name="Goodwin S."/>
            <person name="Spatafora J."/>
            <person name="Crous P."/>
            <person name="Grigoriev I."/>
        </authorList>
    </citation>
    <scope>NUCLEOTIDE SEQUENCE</scope>
    <source>
        <strain evidence="3">CBS 675.92</strain>
    </source>
</reference>
<keyword evidence="1" id="KW-0175">Coiled coil</keyword>
<protein>
    <submittedName>
        <fullName evidence="3">Uncharacterized protein</fullName>
    </submittedName>
</protein>
<feature type="compositionally biased region" description="Polar residues" evidence="2">
    <location>
        <begin position="1"/>
        <end position="10"/>
    </location>
</feature>
<feature type="compositionally biased region" description="Basic and acidic residues" evidence="2">
    <location>
        <begin position="586"/>
        <end position="600"/>
    </location>
</feature>
<feature type="coiled-coil region" evidence="1">
    <location>
        <begin position="167"/>
        <end position="287"/>
    </location>
</feature>
<evidence type="ECO:0000256" key="2">
    <source>
        <dbReference type="SAM" id="MobiDB-lite"/>
    </source>
</evidence>